<evidence type="ECO:0000313" key="3">
    <source>
        <dbReference type="Proteomes" id="UP000308671"/>
    </source>
</evidence>
<dbReference type="AlphaFoldDB" id="A0A4S8R7L3"/>
<gene>
    <name evidence="2" type="ORF">BGAL_0064g00230</name>
</gene>
<feature type="compositionally biased region" description="Polar residues" evidence="1">
    <location>
        <begin position="107"/>
        <end position="118"/>
    </location>
</feature>
<accession>A0A4S8R7L3</accession>
<feature type="region of interest" description="Disordered" evidence="1">
    <location>
        <begin position="43"/>
        <end position="197"/>
    </location>
</feature>
<comment type="caution">
    <text evidence="2">The sequence shown here is derived from an EMBL/GenBank/DDBJ whole genome shotgun (WGS) entry which is preliminary data.</text>
</comment>
<name>A0A4S8R7L3_9HELO</name>
<proteinExistence type="predicted"/>
<dbReference type="EMBL" id="PQXL01000064">
    <property type="protein sequence ID" value="THV52932.1"/>
    <property type="molecule type" value="Genomic_DNA"/>
</dbReference>
<feature type="compositionally biased region" description="Polar residues" evidence="1">
    <location>
        <begin position="171"/>
        <end position="180"/>
    </location>
</feature>
<feature type="region of interest" description="Disordered" evidence="1">
    <location>
        <begin position="1"/>
        <end position="20"/>
    </location>
</feature>
<evidence type="ECO:0000313" key="2">
    <source>
        <dbReference type="EMBL" id="THV52932.1"/>
    </source>
</evidence>
<feature type="compositionally biased region" description="Polar residues" evidence="1">
    <location>
        <begin position="59"/>
        <end position="77"/>
    </location>
</feature>
<protein>
    <submittedName>
        <fullName evidence="2">Uncharacterized protein</fullName>
    </submittedName>
</protein>
<sequence length="197" mass="21130">MTPPSENSTGAEEDTVDEHDVLGNVFADTTQEVDAEEVEHLAGGRISELLQEERDEGTLTPQKLGNGTKYKQPQDFENASDDGSVGAPPRRISSPIDSVLSIPDDSPSVQGSMLSSPAGSGILPSVASRPGLDSPTPSFRPFDRRFSSRLSISSLNVPRSSSPGFMRPHSRQVSINSQMLQDVGDTDTPSPPWEVVR</sequence>
<keyword evidence="3" id="KW-1185">Reference proteome</keyword>
<dbReference type="OrthoDB" id="289913at2759"/>
<evidence type="ECO:0000256" key="1">
    <source>
        <dbReference type="SAM" id="MobiDB-lite"/>
    </source>
</evidence>
<organism evidence="2 3">
    <name type="scientific">Botrytis galanthina</name>
    <dbReference type="NCBI Taxonomy" id="278940"/>
    <lineage>
        <taxon>Eukaryota</taxon>
        <taxon>Fungi</taxon>
        <taxon>Dikarya</taxon>
        <taxon>Ascomycota</taxon>
        <taxon>Pezizomycotina</taxon>
        <taxon>Leotiomycetes</taxon>
        <taxon>Helotiales</taxon>
        <taxon>Sclerotiniaceae</taxon>
        <taxon>Botrytis</taxon>
    </lineage>
</organism>
<dbReference type="Proteomes" id="UP000308671">
    <property type="component" value="Unassembled WGS sequence"/>
</dbReference>
<reference evidence="2 3" key="1">
    <citation type="submission" date="2017-12" db="EMBL/GenBank/DDBJ databases">
        <title>Comparative genomics of Botrytis spp.</title>
        <authorList>
            <person name="Valero-Jimenez C.A."/>
            <person name="Tapia P."/>
            <person name="Veloso J."/>
            <person name="Silva-Moreno E."/>
            <person name="Staats M."/>
            <person name="Valdes J.H."/>
            <person name="Van Kan J.A.L."/>
        </authorList>
    </citation>
    <scope>NUCLEOTIDE SEQUENCE [LARGE SCALE GENOMIC DNA]</scope>
    <source>
        <strain evidence="2 3">MUCL435</strain>
    </source>
</reference>
<feature type="compositionally biased region" description="Polar residues" evidence="1">
    <location>
        <begin position="1"/>
        <end position="10"/>
    </location>
</feature>